<dbReference type="PANTHER" id="PTHR32282">
    <property type="entry name" value="BINDING PROTEIN TRANSPEPTIDASE, PUTATIVE-RELATED"/>
    <property type="match status" value="1"/>
</dbReference>
<dbReference type="Pfam" id="PF00912">
    <property type="entry name" value="Transgly"/>
    <property type="match status" value="1"/>
</dbReference>
<dbReference type="InterPro" id="IPR023346">
    <property type="entry name" value="Lysozyme-like_dom_sf"/>
</dbReference>
<reference evidence="10" key="1">
    <citation type="journal article" date="2014" name="Front. Microbiol.">
        <title>High frequency of phylogenetically diverse reductive dehalogenase-homologous genes in deep subseafloor sedimentary metagenomes.</title>
        <authorList>
            <person name="Kawai M."/>
            <person name="Futagami T."/>
            <person name="Toyoda A."/>
            <person name="Takaki Y."/>
            <person name="Nishi S."/>
            <person name="Hori S."/>
            <person name="Arai W."/>
            <person name="Tsubouchi T."/>
            <person name="Morono Y."/>
            <person name="Uchiyama I."/>
            <person name="Ito T."/>
            <person name="Fujiyama A."/>
            <person name="Inagaki F."/>
            <person name="Takami H."/>
        </authorList>
    </citation>
    <scope>NUCLEOTIDE SEQUENCE</scope>
    <source>
        <strain evidence="10">Expedition CK06-06</strain>
    </source>
</reference>
<evidence type="ECO:0000256" key="5">
    <source>
        <dbReference type="ARBA" id="ARBA00022984"/>
    </source>
</evidence>
<accession>X0XRV7</accession>
<keyword evidence="2" id="KW-0808">Transferase</keyword>
<dbReference type="SUPFAM" id="SSF53955">
    <property type="entry name" value="Lysozyme-like"/>
    <property type="match status" value="1"/>
</dbReference>
<keyword evidence="5" id="KW-0573">Peptidoglycan synthesis</keyword>
<dbReference type="GO" id="GO:0071555">
    <property type="term" value="P:cell wall organization"/>
    <property type="evidence" value="ECO:0007669"/>
    <property type="project" value="UniProtKB-KW"/>
</dbReference>
<name>X0XRV7_9ZZZZ</name>
<evidence type="ECO:0000256" key="3">
    <source>
        <dbReference type="ARBA" id="ARBA00022692"/>
    </source>
</evidence>
<gene>
    <name evidence="10" type="ORF">S01H1_52128</name>
</gene>
<dbReference type="GO" id="GO:0030288">
    <property type="term" value="C:outer membrane-bounded periplasmic space"/>
    <property type="evidence" value="ECO:0007669"/>
    <property type="project" value="TreeGrafter"/>
</dbReference>
<dbReference type="GO" id="GO:0009252">
    <property type="term" value="P:peptidoglycan biosynthetic process"/>
    <property type="evidence" value="ECO:0007669"/>
    <property type="project" value="UniProtKB-KW"/>
</dbReference>
<feature type="domain" description="Glycosyl transferase family 51" evidence="9">
    <location>
        <begin position="55"/>
        <end position="177"/>
    </location>
</feature>
<dbReference type="InterPro" id="IPR050396">
    <property type="entry name" value="Glycosyltr_51/Transpeptidase"/>
</dbReference>
<dbReference type="EMBL" id="BARS01033681">
    <property type="protein sequence ID" value="GAG27621.1"/>
    <property type="molecule type" value="Genomic_DNA"/>
</dbReference>
<keyword evidence="4" id="KW-0133">Cell shape</keyword>
<dbReference type="PANTHER" id="PTHR32282:SF27">
    <property type="entry name" value="PENICILLIN-BINDING PROTEIN 1A"/>
    <property type="match status" value="1"/>
</dbReference>
<comment type="caution">
    <text evidence="10">The sequence shown here is derived from an EMBL/GenBank/DDBJ whole genome shotgun (WGS) entry which is preliminary data.</text>
</comment>
<dbReference type="GO" id="GO:0008360">
    <property type="term" value="P:regulation of cell shape"/>
    <property type="evidence" value="ECO:0007669"/>
    <property type="project" value="UniProtKB-KW"/>
</dbReference>
<evidence type="ECO:0000256" key="7">
    <source>
        <dbReference type="ARBA" id="ARBA00023136"/>
    </source>
</evidence>
<evidence type="ECO:0000256" key="4">
    <source>
        <dbReference type="ARBA" id="ARBA00022960"/>
    </source>
</evidence>
<keyword evidence="3" id="KW-0812">Transmembrane</keyword>
<dbReference type="GO" id="GO:0016020">
    <property type="term" value="C:membrane"/>
    <property type="evidence" value="ECO:0007669"/>
    <property type="project" value="UniProtKB-SubCell"/>
</dbReference>
<dbReference type="AlphaFoldDB" id="X0XRV7"/>
<dbReference type="GO" id="GO:0008955">
    <property type="term" value="F:peptidoglycan glycosyltransferase activity"/>
    <property type="evidence" value="ECO:0007669"/>
    <property type="project" value="TreeGrafter"/>
</dbReference>
<sequence length="177" mass="20417">MKKFIKISLFFLLLIFLLVASTGIALWYLWSSNLPYIGSLKDYNPPIITEVFTDDGQIIGKFSDEKRVLVPLNEISEHAINAFIAVEDARFFQHKGIDFFGILRALLKNIKARRIEQGGSTITQQVTKSLLLKNPARTYKRKVREALLSLQIEREFSKEKILYLYLNQIYMGHGLYG</sequence>
<dbReference type="InterPro" id="IPR001264">
    <property type="entry name" value="Glyco_trans_51"/>
</dbReference>
<evidence type="ECO:0000259" key="9">
    <source>
        <dbReference type="Pfam" id="PF00912"/>
    </source>
</evidence>
<feature type="non-terminal residue" evidence="10">
    <location>
        <position position="177"/>
    </location>
</feature>
<evidence type="ECO:0000256" key="8">
    <source>
        <dbReference type="ARBA" id="ARBA00023316"/>
    </source>
</evidence>
<keyword evidence="7" id="KW-0472">Membrane</keyword>
<evidence type="ECO:0000256" key="2">
    <source>
        <dbReference type="ARBA" id="ARBA00022679"/>
    </source>
</evidence>
<comment type="subcellular location">
    <subcellularLocation>
        <location evidence="1">Membrane</location>
    </subcellularLocation>
</comment>
<dbReference type="InterPro" id="IPR036950">
    <property type="entry name" value="PBP_transglycosylase"/>
</dbReference>
<evidence type="ECO:0000313" key="10">
    <source>
        <dbReference type="EMBL" id="GAG27621.1"/>
    </source>
</evidence>
<keyword evidence="8" id="KW-0961">Cell wall biogenesis/degradation</keyword>
<organism evidence="10">
    <name type="scientific">marine sediment metagenome</name>
    <dbReference type="NCBI Taxonomy" id="412755"/>
    <lineage>
        <taxon>unclassified sequences</taxon>
        <taxon>metagenomes</taxon>
        <taxon>ecological metagenomes</taxon>
    </lineage>
</organism>
<keyword evidence="6" id="KW-1133">Transmembrane helix</keyword>
<protein>
    <recommendedName>
        <fullName evidence="9">Glycosyl transferase family 51 domain-containing protein</fullName>
    </recommendedName>
</protein>
<proteinExistence type="predicted"/>
<evidence type="ECO:0000256" key="6">
    <source>
        <dbReference type="ARBA" id="ARBA00022989"/>
    </source>
</evidence>
<dbReference type="Gene3D" id="1.10.3810.10">
    <property type="entry name" value="Biosynthetic peptidoglycan transglycosylase-like"/>
    <property type="match status" value="1"/>
</dbReference>
<evidence type="ECO:0000256" key="1">
    <source>
        <dbReference type="ARBA" id="ARBA00004370"/>
    </source>
</evidence>